<dbReference type="AlphaFoldDB" id="X6NFM1"/>
<dbReference type="InterPro" id="IPR029058">
    <property type="entry name" value="AB_hydrolase_fold"/>
</dbReference>
<name>X6NFM1_RETFI</name>
<dbReference type="EMBL" id="ASPP01009152">
    <property type="protein sequence ID" value="ETO24544.1"/>
    <property type="molecule type" value="Genomic_DNA"/>
</dbReference>
<keyword evidence="2" id="KW-1133">Transmembrane helix</keyword>
<evidence type="ECO:0000256" key="1">
    <source>
        <dbReference type="ARBA" id="ARBA00009431"/>
    </source>
</evidence>
<keyword evidence="2" id="KW-0472">Membrane</keyword>
<accession>X6NFM1</accession>
<proteinExistence type="inferred from homology"/>
<sequence>MYESTPFMRYLKKQYNLQSSYVYNPCMSNWTPMYMNRKDVLEAIHASAHYTRPWPSHPPGWEYGSELADVNLIYPEFFANAPQWKITVVSGDADAAGYVVSFLSFILFLLFCFIYCIALHCIYLLIVPFMGTQRWIECLGQPVVRDWNNWWLDEDVAGSYKIYEGITFQTVKGCGHTIPTYCPVQGFLFFEQYINGTFSSQNINRDPNIKVQTPKFSSN</sequence>
<dbReference type="InterPro" id="IPR001563">
    <property type="entry name" value="Peptidase_S10"/>
</dbReference>
<dbReference type="SUPFAM" id="SSF53474">
    <property type="entry name" value="alpha/beta-Hydrolases"/>
    <property type="match status" value="1"/>
</dbReference>
<evidence type="ECO:0008006" key="5">
    <source>
        <dbReference type="Google" id="ProtNLM"/>
    </source>
</evidence>
<dbReference type="Pfam" id="PF00450">
    <property type="entry name" value="Peptidase_S10"/>
    <property type="match status" value="1"/>
</dbReference>
<feature type="transmembrane region" description="Helical" evidence="2">
    <location>
        <begin position="98"/>
        <end position="126"/>
    </location>
</feature>
<gene>
    <name evidence="3" type="ORF">RFI_12614</name>
</gene>
<evidence type="ECO:0000256" key="2">
    <source>
        <dbReference type="SAM" id="Phobius"/>
    </source>
</evidence>
<keyword evidence="4" id="KW-1185">Reference proteome</keyword>
<evidence type="ECO:0000313" key="4">
    <source>
        <dbReference type="Proteomes" id="UP000023152"/>
    </source>
</evidence>
<dbReference type="OrthoDB" id="735686at2759"/>
<evidence type="ECO:0000313" key="3">
    <source>
        <dbReference type="EMBL" id="ETO24544.1"/>
    </source>
</evidence>
<dbReference type="Gene3D" id="3.40.50.1820">
    <property type="entry name" value="alpha/beta hydrolase"/>
    <property type="match status" value="1"/>
</dbReference>
<dbReference type="GO" id="GO:0004185">
    <property type="term" value="F:serine-type carboxypeptidase activity"/>
    <property type="evidence" value="ECO:0007669"/>
    <property type="project" value="InterPro"/>
</dbReference>
<reference evidence="3 4" key="1">
    <citation type="journal article" date="2013" name="Curr. Biol.">
        <title>The Genome of the Foraminiferan Reticulomyxa filosa.</title>
        <authorList>
            <person name="Glockner G."/>
            <person name="Hulsmann N."/>
            <person name="Schleicher M."/>
            <person name="Noegel A.A."/>
            <person name="Eichinger L."/>
            <person name="Gallinger C."/>
            <person name="Pawlowski J."/>
            <person name="Sierra R."/>
            <person name="Euteneuer U."/>
            <person name="Pillet L."/>
            <person name="Moustafa A."/>
            <person name="Platzer M."/>
            <person name="Groth M."/>
            <person name="Szafranski K."/>
            <person name="Schliwa M."/>
        </authorList>
    </citation>
    <scope>NUCLEOTIDE SEQUENCE [LARGE SCALE GENOMIC DNA]</scope>
</reference>
<dbReference type="Proteomes" id="UP000023152">
    <property type="component" value="Unassembled WGS sequence"/>
</dbReference>
<comment type="caution">
    <text evidence="3">The sequence shown here is derived from an EMBL/GenBank/DDBJ whole genome shotgun (WGS) entry which is preliminary data.</text>
</comment>
<keyword evidence="2" id="KW-0812">Transmembrane</keyword>
<protein>
    <recommendedName>
        <fullName evidence="5">Serine carboxypeptidase</fullName>
    </recommendedName>
</protein>
<comment type="similarity">
    <text evidence="1">Belongs to the peptidase S10 family.</text>
</comment>
<dbReference type="GO" id="GO:0006508">
    <property type="term" value="P:proteolysis"/>
    <property type="evidence" value="ECO:0007669"/>
    <property type="project" value="InterPro"/>
</dbReference>
<organism evidence="3 4">
    <name type="scientific">Reticulomyxa filosa</name>
    <dbReference type="NCBI Taxonomy" id="46433"/>
    <lineage>
        <taxon>Eukaryota</taxon>
        <taxon>Sar</taxon>
        <taxon>Rhizaria</taxon>
        <taxon>Retaria</taxon>
        <taxon>Foraminifera</taxon>
        <taxon>Monothalamids</taxon>
        <taxon>Reticulomyxidae</taxon>
        <taxon>Reticulomyxa</taxon>
    </lineage>
</organism>